<evidence type="ECO:0000256" key="5">
    <source>
        <dbReference type="ARBA" id="ARBA00023014"/>
    </source>
</evidence>
<comment type="caution">
    <text evidence="7">The sequence shown here is derived from an EMBL/GenBank/DDBJ whole genome shotgun (WGS) entry which is preliminary data.</text>
</comment>
<dbReference type="PANTHER" id="PTHR43687:SF1">
    <property type="entry name" value="FERREDOXIN III"/>
    <property type="match status" value="1"/>
</dbReference>
<accession>A0A6B2NJQ9</accession>
<dbReference type="Pfam" id="PF12838">
    <property type="entry name" value="Fer4_7"/>
    <property type="match status" value="2"/>
</dbReference>
<dbReference type="Gene3D" id="3.30.70.20">
    <property type="match status" value="2"/>
</dbReference>
<keyword evidence="3" id="KW-0677">Repeat</keyword>
<evidence type="ECO:0000256" key="3">
    <source>
        <dbReference type="ARBA" id="ARBA00022737"/>
    </source>
</evidence>
<evidence type="ECO:0000256" key="2">
    <source>
        <dbReference type="ARBA" id="ARBA00022723"/>
    </source>
</evidence>
<keyword evidence="2" id="KW-0479">Metal-binding</keyword>
<keyword evidence="5" id="KW-0411">Iron-sulfur</keyword>
<dbReference type="GO" id="GO:0051539">
    <property type="term" value="F:4 iron, 4 sulfur cluster binding"/>
    <property type="evidence" value="ECO:0007669"/>
    <property type="project" value="UniProtKB-KW"/>
</dbReference>
<organism evidence="7">
    <name type="scientific">Ruegeria sp. PrR005</name>
    <dbReference type="NCBI Taxonomy" id="2706882"/>
    <lineage>
        <taxon>Bacteria</taxon>
        <taxon>Pseudomonadati</taxon>
        <taxon>Pseudomonadota</taxon>
        <taxon>Alphaproteobacteria</taxon>
        <taxon>Rhodobacterales</taxon>
        <taxon>Roseobacteraceae</taxon>
        <taxon>Ruegeria</taxon>
    </lineage>
</organism>
<evidence type="ECO:0000256" key="1">
    <source>
        <dbReference type="ARBA" id="ARBA00022485"/>
    </source>
</evidence>
<dbReference type="PANTHER" id="PTHR43687">
    <property type="entry name" value="ADENYLYLSULFATE REDUCTASE, BETA SUBUNIT"/>
    <property type="match status" value="1"/>
</dbReference>
<evidence type="ECO:0000256" key="4">
    <source>
        <dbReference type="ARBA" id="ARBA00023004"/>
    </source>
</evidence>
<dbReference type="InterPro" id="IPR017900">
    <property type="entry name" value="4Fe4S_Fe_S_CS"/>
</dbReference>
<dbReference type="AlphaFoldDB" id="A0A6B2NJQ9"/>
<feature type="domain" description="4Fe-4S ferredoxin-type" evidence="6">
    <location>
        <begin position="57"/>
        <end position="89"/>
    </location>
</feature>
<proteinExistence type="predicted"/>
<dbReference type="NCBIfam" id="TIGR00402">
    <property type="entry name" value="napF"/>
    <property type="match status" value="1"/>
</dbReference>
<protein>
    <submittedName>
        <fullName evidence="7">Ferredoxin-type protein NapF</fullName>
    </submittedName>
</protein>
<keyword evidence="1" id="KW-0004">4Fe-4S</keyword>
<keyword evidence="4" id="KW-0408">Iron</keyword>
<dbReference type="SUPFAM" id="SSF54862">
    <property type="entry name" value="4Fe-4S ferredoxins"/>
    <property type="match status" value="1"/>
</dbReference>
<dbReference type="CDD" id="cd10564">
    <property type="entry name" value="NapF_like"/>
    <property type="match status" value="1"/>
</dbReference>
<dbReference type="GO" id="GO:0046872">
    <property type="term" value="F:metal ion binding"/>
    <property type="evidence" value="ECO:0007669"/>
    <property type="project" value="UniProtKB-KW"/>
</dbReference>
<dbReference type="InterPro" id="IPR017896">
    <property type="entry name" value="4Fe4S_Fe-S-bd"/>
</dbReference>
<feature type="domain" description="4Fe-4S ferredoxin-type" evidence="6">
    <location>
        <begin position="131"/>
        <end position="160"/>
    </location>
</feature>
<dbReference type="PROSITE" id="PS00198">
    <property type="entry name" value="4FE4S_FER_1"/>
    <property type="match status" value="2"/>
</dbReference>
<dbReference type="InterPro" id="IPR004496">
    <property type="entry name" value="NapF"/>
</dbReference>
<evidence type="ECO:0000313" key="7">
    <source>
        <dbReference type="EMBL" id="NDW44321.1"/>
    </source>
</evidence>
<dbReference type="EMBL" id="JAAGOX010000008">
    <property type="protein sequence ID" value="NDW44321.1"/>
    <property type="molecule type" value="Genomic_DNA"/>
</dbReference>
<name>A0A6B2NJQ9_9RHOB</name>
<gene>
    <name evidence="7" type="primary">napF</name>
    <name evidence="7" type="ORF">G0P99_05075</name>
</gene>
<dbReference type="InterPro" id="IPR050572">
    <property type="entry name" value="Fe-S_Ferredoxin"/>
</dbReference>
<sequence>MSAARFATSSRRSVLTGRGAVIRPPWSTEASVMEKCTSCGDCVAACPEAILVPGPGRTPVVDFRQGECTFCGRCAETCAEAVFTDVSERPWTLVASIDPGCMMTSGISCQLCRDSCEEQALRLDFTQRPVGRIVIKAEACTGCGACLATCPVDAITLSPNETANV</sequence>
<reference evidence="7" key="1">
    <citation type="submission" date="2020-02" db="EMBL/GenBank/DDBJ databases">
        <title>Delineation of the pyrene-degrading pathway in Roseobacter clade bacteria by genomic analysis.</title>
        <authorList>
            <person name="Zhou H."/>
            <person name="Wang H."/>
        </authorList>
    </citation>
    <scope>NUCLEOTIDE SEQUENCE</scope>
    <source>
        <strain evidence="7">PrR005</strain>
    </source>
</reference>
<feature type="domain" description="4Fe-4S ferredoxin-type" evidence="6">
    <location>
        <begin position="26"/>
        <end position="56"/>
    </location>
</feature>
<dbReference type="PROSITE" id="PS51379">
    <property type="entry name" value="4FE4S_FER_2"/>
    <property type="match status" value="3"/>
</dbReference>
<dbReference type="RefSeq" id="WP_164128310.1">
    <property type="nucleotide sequence ID" value="NZ_JAAGOX010000008.1"/>
</dbReference>
<evidence type="ECO:0000259" key="6">
    <source>
        <dbReference type="PROSITE" id="PS51379"/>
    </source>
</evidence>